<dbReference type="EMBL" id="CP031320">
    <property type="protein sequence ID" value="AXK35397.1"/>
    <property type="molecule type" value="Genomic_DNA"/>
</dbReference>
<evidence type="ECO:0000313" key="3">
    <source>
        <dbReference type="Proteomes" id="UP000254425"/>
    </source>
</evidence>
<evidence type="ECO:0008006" key="4">
    <source>
        <dbReference type="Google" id="ProtNLM"/>
    </source>
</evidence>
<dbReference type="Proteomes" id="UP000254425">
    <property type="component" value="Chromosome"/>
</dbReference>
<feature type="compositionally biased region" description="Basic and acidic residues" evidence="1">
    <location>
        <begin position="47"/>
        <end position="65"/>
    </location>
</feature>
<gene>
    <name evidence="2" type="ORF">DVA86_24860</name>
</gene>
<evidence type="ECO:0000256" key="1">
    <source>
        <dbReference type="SAM" id="MobiDB-lite"/>
    </source>
</evidence>
<dbReference type="Pfam" id="PF10824">
    <property type="entry name" value="T7SS_ESX_EspC"/>
    <property type="match status" value="1"/>
</dbReference>
<proteinExistence type="predicted"/>
<reference evidence="2 3" key="1">
    <citation type="submission" date="2018-07" db="EMBL/GenBank/DDBJ databases">
        <title>Draft genome of the type strain Streptomyces armeniacus ATCC 15676.</title>
        <authorList>
            <person name="Labana P."/>
            <person name="Gosse J.T."/>
            <person name="Boddy C.N."/>
        </authorList>
    </citation>
    <scope>NUCLEOTIDE SEQUENCE [LARGE SCALE GENOMIC DNA]</scope>
    <source>
        <strain evidence="2 3">ATCC 15676</strain>
    </source>
</reference>
<dbReference type="InterPro" id="IPR022536">
    <property type="entry name" value="EspC"/>
</dbReference>
<feature type="region of interest" description="Disordered" evidence="1">
    <location>
        <begin position="14"/>
        <end position="65"/>
    </location>
</feature>
<sequence length="145" mass="15539">MSFDEQWAQLEAAAAKDRSAGMQLAGYGPDAHGRGSKPKLKVTPSVLREKATKTDENAGDFMKADNKTMTETGQVKASLKGFKSAAAFDVFEDRWKAQMKHLQGSMKEGVAGALRSAAANFEASDKFPLEDGGKGKDGGDDRVPR</sequence>
<evidence type="ECO:0000313" key="2">
    <source>
        <dbReference type="EMBL" id="AXK35397.1"/>
    </source>
</evidence>
<protein>
    <recommendedName>
        <fullName evidence="4">WXG100 family type VII secretion target</fullName>
    </recommendedName>
</protein>
<dbReference type="GO" id="GO:0009306">
    <property type="term" value="P:protein secretion"/>
    <property type="evidence" value="ECO:0007669"/>
    <property type="project" value="InterPro"/>
</dbReference>
<organism evidence="2 3">
    <name type="scientific">Streptomyces armeniacus</name>
    <dbReference type="NCBI Taxonomy" id="83291"/>
    <lineage>
        <taxon>Bacteria</taxon>
        <taxon>Bacillati</taxon>
        <taxon>Actinomycetota</taxon>
        <taxon>Actinomycetes</taxon>
        <taxon>Kitasatosporales</taxon>
        <taxon>Streptomycetaceae</taxon>
        <taxon>Streptomyces</taxon>
    </lineage>
</organism>
<dbReference type="AlphaFoldDB" id="A0A345XUT1"/>
<feature type="region of interest" description="Disordered" evidence="1">
    <location>
        <begin position="123"/>
        <end position="145"/>
    </location>
</feature>
<keyword evidence="3" id="KW-1185">Reference proteome</keyword>
<dbReference type="KEGG" id="sarm:DVA86_24860"/>
<dbReference type="RefSeq" id="WP_208881537.1">
    <property type="nucleotide sequence ID" value="NZ_CP031320.1"/>
</dbReference>
<dbReference type="Gene3D" id="1.10.287.1060">
    <property type="entry name" value="ESAT-6-like"/>
    <property type="match status" value="1"/>
</dbReference>
<name>A0A345XUT1_9ACTN</name>
<accession>A0A345XUT1</accession>